<dbReference type="PANTHER" id="PTHR36558">
    <property type="entry name" value="GLR1098 PROTEIN"/>
    <property type="match status" value="1"/>
</dbReference>
<evidence type="ECO:0000313" key="2">
    <source>
        <dbReference type="EMBL" id="WXB00308.1"/>
    </source>
</evidence>
<protein>
    <submittedName>
        <fullName evidence="2">Uma2 family endonuclease</fullName>
    </submittedName>
</protein>
<keyword evidence="2" id="KW-0540">Nuclease</keyword>
<dbReference type="Proteomes" id="UP001379533">
    <property type="component" value="Chromosome"/>
</dbReference>
<proteinExistence type="predicted"/>
<sequence length="186" mass="20994">MTPPDERRYELFNGRIVAMNQPSGRHAFLMGSLIHRIGNALAGRCRVVGPMGVYIEATDDAFAPDVIVTCEPARYDPIRGRALVNPRALFEILSPSTEHIDKTLKVSRYTQLSSLQEYVLVSQNEKHVQIYRRGPVEWSWQRATSGGFTVCEAEISIDAIYDGIDDFPIVEPPYETRTIRIVKSPE</sequence>
<keyword evidence="2" id="KW-0255">Endonuclease</keyword>
<keyword evidence="2" id="KW-0378">Hydrolase</keyword>
<dbReference type="SUPFAM" id="SSF52980">
    <property type="entry name" value="Restriction endonuclease-like"/>
    <property type="match status" value="1"/>
</dbReference>
<dbReference type="InterPro" id="IPR011335">
    <property type="entry name" value="Restrct_endonuc-II-like"/>
</dbReference>
<dbReference type="PANTHER" id="PTHR36558:SF1">
    <property type="entry name" value="RESTRICTION ENDONUCLEASE DOMAIN-CONTAINING PROTEIN-RELATED"/>
    <property type="match status" value="1"/>
</dbReference>
<dbReference type="Gene3D" id="3.90.1570.10">
    <property type="entry name" value="tt1808, chain A"/>
    <property type="match status" value="1"/>
</dbReference>
<accession>A0ABZ2KNS3</accession>
<dbReference type="InterPro" id="IPR008538">
    <property type="entry name" value="Uma2"/>
</dbReference>
<dbReference type="InterPro" id="IPR012296">
    <property type="entry name" value="Nuclease_put_TT1808"/>
</dbReference>
<dbReference type="GO" id="GO:0004519">
    <property type="term" value="F:endonuclease activity"/>
    <property type="evidence" value="ECO:0007669"/>
    <property type="project" value="UniProtKB-KW"/>
</dbReference>
<reference evidence="2 3" key="1">
    <citation type="submission" date="2021-12" db="EMBL/GenBank/DDBJ databases">
        <title>Discovery of the Pendulisporaceae a myxobacterial family with distinct sporulation behavior and unique specialized metabolism.</title>
        <authorList>
            <person name="Garcia R."/>
            <person name="Popoff A."/>
            <person name="Bader C.D."/>
            <person name="Loehr J."/>
            <person name="Walesch S."/>
            <person name="Walt C."/>
            <person name="Boldt J."/>
            <person name="Bunk B."/>
            <person name="Haeckl F.J.F.P.J."/>
            <person name="Gunesch A.P."/>
            <person name="Birkelbach J."/>
            <person name="Nuebel U."/>
            <person name="Pietschmann T."/>
            <person name="Bach T."/>
            <person name="Mueller R."/>
        </authorList>
    </citation>
    <scope>NUCLEOTIDE SEQUENCE [LARGE SCALE GENOMIC DNA]</scope>
    <source>
        <strain evidence="2 3">MSr12523</strain>
    </source>
</reference>
<organism evidence="2 3">
    <name type="scientific">Pendulispora brunnea</name>
    <dbReference type="NCBI Taxonomy" id="2905690"/>
    <lineage>
        <taxon>Bacteria</taxon>
        <taxon>Pseudomonadati</taxon>
        <taxon>Myxococcota</taxon>
        <taxon>Myxococcia</taxon>
        <taxon>Myxococcales</taxon>
        <taxon>Sorangiineae</taxon>
        <taxon>Pendulisporaceae</taxon>
        <taxon>Pendulispora</taxon>
    </lineage>
</organism>
<feature type="domain" description="Putative restriction endonuclease" evidence="1">
    <location>
        <begin position="4"/>
        <end position="143"/>
    </location>
</feature>
<evidence type="ECO:0000313" key="3">
    <source>
        <dbReference type="Proteomes" id="UP001379533"/>
    </source>
</evidence>
<dbReference type="EMBL" id="CP089982">
    <property type="protein sequence ID" value="WXB00308.1"/>
    <property type="molecule type" value="Genomic_DNA"/>
</dbReference>
<dbReference type="CDD" id="cd06260">
    <property type="entry name" value="DUF820-like"/>
    <property type="match status" value="1"/>
</dbReference>
<gene>
    <name evidence="2" type="ORF">LZC95_07325</name>
</gene>
<keyword evidence="3" id="KW-1185">Reference proteome</keyword>
<name>A0ABZ2KNS3_9BACT</name>
<evidence type="ECO:0000259" key="1">
    <source>
        <dbReference type="Pfam" id="PF05685"/>
    </source>
</evidence>
<dbReference type="Pfam" id="PF05685">
    <property type="entry name" value="Uma2"/>
    <property type="match status" value="1"/>
</dbReference>